<name>A0AAD3S593_NEPGR</name>
<proteinExistence type="predicted"/>
<feature type="compositionally biased region" description="Polar residues" evidence="1">
    <location>
        <begin position="82"/>
        <end position="97"/>
    </location>
</feature>
<dbReference type="AlphaFoldDB" id="A0AAD3S593"/>
<sequence length="174" mass="19203">MASSSKKNPINLMPITLKIAKTSRCYEDRLISSLRELNHHRSQSRETPQTAPHSQTTGLIQSRETTVRPEAQPNSRHRSKAKSSPTTSCTKGTPDTMSHSKDKSTSHHRCLAFPEIPAGWMRSDAGDGEVEAMQTPFASSFWISLCCRRLFWLVVLAGDAARPVQPSSGIELGT</sequence>
<dbReference type="EMBL" id="BSYO01000005">
    <property type="protein sequence ID" value="GMH04717.1"/>
    <property type="molecule type" value="Genomic_DNA"/>
</dbReference>
<feature type="region of interest" description="Disordered" evidence="1">
    <location>
        <begin position="39"/>
        <end position="108"/>
    </location>
</feature>
<evidence type="ECO:0000313" key="2">
    <source>
        <dbReference type="EMBL" id="GMH04717.1"/>
    </source>
</evidence>
<accession>A0AAD3S593</accession>
<comment type="caution">
    <text evidence="2">The sequence shown here is derived from an EMBL/GenBank/DDBJ whole genome shotgun (WGS) entry which is preliminary data.</text>
</comment>
<keyword evidence="3" id="KW-1185">Reference proteome</keyword>
<evidence type="ECO:0000313" key="3">
    <source>
        <dbReference type="Proteomes" id="UP001279734"/>
    </source>
</evidence>
<evidence type="ECO:0000256" key="1">
    <source>
        <dbReference type="SAM" id="MobiDB-lite"/>
    </source>
</evidence>
<protein>
    <submittedName>
        <fullName evidence="2">Uncharacterized protein</fullName>
    </submittedName>
</protein>
<gene>
    <name evidence="2" type="ORF">Nepgr_006557</name>
</gene>
<reference evidence="2" key="1">
    <citation type="submission" date="2023-05" db="EMBL/GenBank/DDBJ databases">
        <title>Nepenthes gracilis genome sequencing.</title>
        <authorList>
            <person name="Fukushima K."/>
        </authorList>
    </citation>
    <scope>NUCLEOTIDE SEQUENCE</scope>
    <source>
        <strain evidence="2">SING2019-196</strain>
    </source>
</reference>
<organism evidence="2 3">
    <name type="scientific">Nepenthes gracilis</name>
    <name type="common">Slender pitcher plant</name>
    <dbReference type="NCBI Taxonomy" id="150966"/>
    <lineage>
        <taxon>Eukaryota</taxon>
        <taxon>Viridiplantae</taxon>
        <taxon>Streptophyta</taxon>
        <taxon>Embryophyta</taxon>
        <taxon>Tracheophyta</taxon>
        <taxon>Spermatophyta</taxon>
        <taxon>Magnoliopsida</taxon>
        <taxon>eudicotyledons</taxon>
        <taxon>Gunneridae</taxon>
        <taxon>Pentapetalae</taxon>
        <taxon>Caryophyllales</taxon>
        <taxon>Nepenthaceae</taxon>
        <taxon>Nepenthes</taxon>
    </lineage>
</organism>
<dbReference type="Proteomes" id="UP001279734">
    <property type="component" value="Unassembled WGS sequence"/>
</dbReference>
<feature type="compositionally biased region" description="Polar residues" evidence="1">
    <location>
        <begin position="45"/>
        <end position="64"/>
    </location>
</feature>